<evidence type="ECO:0000313" key="2">
    <source>
        <dbReference type="EMBL" id="MBB5928371.1"/>
    </source>
</evidence>
<feature type="transmembrane region" description="Helical" evidence="1">
    <location>
        <begin position="93"/>
        <end position="114"/>
    </location>
</feature>
<dbReference type="RefSeq" id="WP_184966834.1">
    <property type="nucleotide sequence ID" value="NZ_BAAAWF010000035.1"/>
</dbReference>
<proteinExistence type="predicted"/>
<feature type="transmembrane region" description="Helical" evidence="1">
    <location>
        <begin position="36"/>
        <end position="57"/>
    </location>
</feature>
<feature type="transmembrane region" description="Helical" evidence="1">
    <location>
        <begin position="126"/>
        <end position="146"/>
    </location>
</feature>
<keyword evidence="3" id="KW-1185">Reference proteome</keyword>
<evidence type="ECO:0000256" key="1">
    <source>
        <dbReference type="SAM" id="Phobius"/>
    </source>
</evidence>
<reference evidence="2 3" key="1">
    <citation type="submission" date="2020-08" db="EMBL/GenBank/DDBJ databases">
        <title>Genomic Encyclopedia of Type Strains, Phase III (KMG-III): the genomes of soil and plant-associated and newly described type strains.</title>
        <authorList>
            <person name="Whitman W."/>
        </authorList>
    </citation>
    <scope>NUCLEOTIDE SEQUENCE [LARGE SCALE GENOMIC DNA]</scope>
    <source>
        <strain evidence="2 3">CECT 3313</strain>
    </source>
</reference>
<evidence type="ECO:0000313" key="3">
    <source>
        <dbReference type="Proteomes" id="UP000585836"/>
    </source>
</evidence>
<sequence>MAGVVLVLLLTALPVGWWGLLSFSEALTFPSCVTGVALMVVALVMLVGVFAVVDCWVRGPFSNFGVIALISTGVAFFTNIALLFYTWKDGEKIRYPVLFGLLVLASVWAAISVWRRLDEIPVPKRVAIALIVPTIVAVANFSYQYLYQPYRREAAPLVQLVVGKAVLSGDRKAFSVPIDIKLVNRSDLSFYVLGAEFHAMGEDVRLSPTDLPPVKWRKTVEEWANVREKHPLTRREVYQPGQLVAAQQWLPAGNWVETNDETVARTVVELPINTPYDKLAFYASVNLARKDRIVVGKFGKPKYSWRGIKLPQWVKDGQKQQDTIVQTAEAQENSVIDRYTREPRRVTTYWRFGQHGVDVSPVIARRGEEGRALTEKANREVVNRYGMIDVLVGPIEQTLWDIKSQR</sequence>
<feature type="transmembrane region" description="Helical" evidence="1">
    <location>
        <begin position="64"/>
        <end position="87"/>
    </location>
</feature>
<keyword evidence="1" id="KW-1133">Transmembrane helix</keyword>
<dbReference type="EMBL" id="JACHJK010000006">
    <property type="protein sequence ID" value="MBB5928371.1"/>
    <property type="molecule type" value="Genomic_DNA"/>
</dbReference>
<protein>
    <submittedName>
        <fullName evidence="2">Uncharacterized protein</fullName>
    </submittedName>
</protein>
<gene>
    <name evidence="2" type="ORF">FHS34_003840</name>
</gene>
<organism evidence="2 3">
    <name type="scientific">Streptomyces echinatus</name>
    <dbReference type="NCBI Taxonomy" id="67293"/>
    <lineage>
        <taxon>Bacteria</taxon>
        <taxon>Bacillati</taxon>
        <taxon>Actinomycetota</taxon>
        <taxon>Actinomycetes</taxon>
        <taxon>Kitasatosporales</taxon>
        <taxon>Streptomycetaceae</taxon>
        <taxon>Streptomyces</taxon>
    </lineage>
</organism>
<name>A0A7W9PV64_9ACTN</name>
<dbReference type="Proteomes" id="UP000585836">
    <property type="component" value="Unassembled WGS sequence"/>
</dbReference>
<keyword evidence="1" id="KW-0472">Membrane</keyword>
<accession>A0A7W9PV64</accession>
<comment type="caution">
    <text evidence="2">The sequence shown here is derived from an EMBL/GenBank/DDBJ whole genome shotgun (WGS) entry which is preliminary data.</text>
</comment>
<keyword evidence="1" id="KW-0812">Transmembrane</keyword>
<dbReference type="AlphaFoldDB" id="A0A7W9PV64"/>